<feature type="signal peptide" evidence="1">
    <location>
        <begin position="1"/>
        <end position="25"/>
    </location>
</feature>
<name>A0A2M4CDV6_9DIPT</name>
<feature type="chain" id="PRO_5014682430" evidence="1">
    <location>
        <begin position="26"/>
        <end position="72"/>
    </location>
</feature>
<keyword evidence="1" id="KW-0732">Signal</keyword>
<proteinExistence type="predicted"/>
<accession>A0A2M4CDV6</accession>
<dbReference type="AlphaFoldDB" id="A0A2M4CDV6"/>
<evidence type="ECO:0000256" key="1">
    <source>
        <dbReference type="SAM" id="SignalP"/>
    </source>
</evidence>
<protein>
    <submittedName>
        <fullName evidence="2">Putative secreted protein</fullName>
    </submittedName>
</protein>
<reference evidence="2" key="1">
    <citation type="submission" date="2018-01" db="EMBL/GenBank/DDBJ databases">
        <title>An insight into the sialome of Amazonian anophelines.</title>
        <authorList>
            <person name="Ribeiro J.M."/>
            <person name="Scarpassa V."/>
            <person name="Calvo E."/>
        </authorList>
    </citation>
    <scope>NUCLEOTIDE SEQUENCE</scope>
    <source>
        <tissue evidence="2">Salivary glands</tissue>
    </source>
</reference>
<organism evidence="2">
    <name type="scientific">Anopheles marajoara</name>
    <dbReference type="NCBI Taxonomy" id="58244"/>
    <lineage>
        <taxon>Eukaryota</taxon>
        <taxon>Metazoa</taxon>
        <taxon>Ecdysozoa</taxon>
        <taxon>Arthropoda</taxon>
        <taxon>Hexapoda</taxon>
        <taxon>Insecta</taxon>
        <taxon>Pterygota</taxon>
        <taxon>Neoptera</taxon>
        <taxon>Endopterygota</taxon>
        <taxon>Diptera</taxon>
        <taxon>Nematocera</taxon>
        <taxon>Culicoidea</taxon>
        <taxon>Culicidae</taxon>
        <taxon>Anophelinae</taxon>
        <taxon>Anopheles</taxon>
    </lineage>
</organism>
<dbReference type="EMBL" id="GGFJ01014284">
    <property type="protein sequence ID" value="MBW63425.1"/>
    <property type="molecule type" value="Transcribed_RNA"/>
</dbReference>
<evidence type="ECO:0000313" key="2">
    <source>
        <dbReference type="EMBL" id="MBW63425.1"/>
    </source>
</evidence>
<sequence length="72" mass="7931">MANGKGSPAFLSCLLLPLSFRLPLAIIRKINIYHKFCLLHLEQRLPVSGGGSNYLASSFYPLPLPSGLTIRF</sequence>